<evidence type="ECO:0000313" key="2">
    <source>
        <dbReference type="Proteomes" id="UP000430404"/>
    </source>
</evidence>
<sequence>MSELNPVPLNTLRKDQLYSLSVVCQPEFLHFHMRLNKDVQQ</sequence>
<proteinExistence type="predicted"/>
<protein>
    <submittedName>
        <fullName evidence="1">Uncharacterized protein</fullName>
    </submittedName>
</protein>
<dbReference type="AlphaFoldDB" id="A0A653K1U9"/>
<organism evidence="1 2">
    <name type="scientific">Acinetobacter proteolyticus</name>
    <dbReference type="NCBI Taxonomy" id="1776741"/>
    <lineage>
        <taxon>Bacteria</taxon>
        <taxon>Pseudomonadati</taxon>
        <taxon>Pseudomonadota</taxon>
        <taxon>Gammaproteobacteria</taxon>
        <taxon>Moraxellales</taxon>
        <taxon>Moraxellaceae</taxon>
        <taxon>Acinetobacter</taxon>
    </lineage>
</organism>
<name>A0A653K1U9_9GAMM</name>
<evidence type="ECO:0000313" key="1">
    <source>
        <dbReference type="EMBL" id="VXA53763.1"/>
    </source>
</evidence>
<dbReference type="Proteomes" id="UP000430404">
    <property type="component" value="Unassembled WGS sequence"/>
</dbReference>
<reference evidence="1 2" key="1">
    <citation type="submission" date="2019-10" db="EMBL/GenBank/DDBJ databases">
        <authorList>
            <person name="Karimi E."/>
        </authorList>
    </citation>
    <scope>NUCLEOTIDE SEQUENCE [LARGE SCALE GENOMIC DNA]</scope>
    <source>
        <strain evidence="1">Acinetobacter sp. 8BE</strain>
    </source>
</reference>
<accession>A0A653K1U9</accession>
<dbReference type="EMBL" id="CABWKZ010000002">
    <property type="protein sequence ID" value="VXA53763.1"/>
    <property type="molecule type" value="Genomic_DNA"/>
</dbReference>
<gene>
    <name evidence="1" type="ORF">ACI8B_100009</name>
</gene>